<evidence type="ECO:0000256" key="2">
    <source>
        <dbReference type="ARBA" id="ARBA00022525"/>
    </source>
</evidence>
<reference evidence="4" key="1">
    <citation type="submission" date="2025-08" db="UniProtKB">
        <authorList>
            <consortium name="RefSeq"/>
        </authorList>
    </citation>
    <scope>IDENTIFICATION</scope>
    <source>
        <tissue evidence="4">Muscle</tissue>
    </source>
</reference>
<dbReference type="SMART" id="SM00209">
    <property type="entry name" value="TSP1"/>
    <property type="match status" value="5"/>
</dbReference>
<proteinExistence type="predicted"/>
<dbReference type="Pfam" id="PF19030">
    <property type="entry name" value="TSP1_ADAMTS"/>
    <property type="match status" value="5"/>
</dbReference>
<dbReference type="GeneID" id="111083167"/>
<organism evidence="3 4">
    <name type="scientific">Limulus polyphemus</name>
    <name type="common">Atlantic horseshoe crab</name>
    <dbReference type="NCBI Taxonomy" id="6850"/>
    <lineage>
        <taxon>Eukaryota</taxon>
        <taxon>Metazoa</taxon>
        <taxon>Ecdysozoa</taxon>
        <taxon>Arthropoda</taxon>
        <taxon>Chelicerata</taxon>
        <taxon>Merostomata</taxon>
        <taxon>Xiphosura</taxon>
        <taxon>Limulidae</taxon>
        <taxon>Limulus</taxon>
    </lineage>
</organism>
<evidence type="ECO:0000313" key="3">
    <source>
        <dbReference type="Proteomes" id="UP000694941"/>
    </source>
</evidence>
<dbReference type="InterPro" id="IPR050439">
    <property type="entry name" value="ADAMTS_ADAMTS-like"/>
</dbReference>
<dbReference type="PANTHER" id="PTHR13723:SF278">
    <property type="entry name" value="ADAM METALLOPEPTIDASE WITH THROMBOSPONDIN TYPE 1 MOTIF A, ISOFORM B"/>
    <property type="match status" value="1"/>
</dbReference>
<keyword evidence="2" id="KW-0964">Secreted</keyword>
<evidence type="ECO:0000313" key="4">
    <source>
        <dbReference type="RefSeq" id="XP_022235182.1"/>
    </source>
</evidence>
<keyword evidence="3" id="KW-1185">Reference proteome</keyword>
<dbReference type="PANTHER" id="PTHR13723">
    <property type="entry name" value="ADAMTS A DISINTEGRIN AND METALLOPROTEASE WITH THROMBOSPONDIN MOTIFS PROTEASE"/>
    <property type="match status" value="1"/>
</dbReference>
<accession>A0ABM1RUX7</accession>
<dbReference type="RefSeq" id="XP_022235182.1">
    <property type="nucleotide sequence ID" value="XM_022379474.1"/>
</dbReference>
<dbReference type="Gene3D" id="2.20.100.10">
    <property type="entry name" value="Thrombospondin type-1 (TSP1) repeat"/>
    <property type="match status" value="5"/>
</dbReference>
<dbReference type="PROSITE" id="PS50092">
    <property type="entry name" value="TSP1"/>
    <property type="match status" value="5"/>
</dbReference>
<dbReference type="SUPFAM" id="SSF82895">
    <property type="entry name" value="TSP-1 type 1 repeat"/>
    <property type="match status" value="5"/>
</dbReference>
<dbReference type="InterPro" id="IPR000884">
    <property type="entry name" value="TSP1_rpt"/>
</dbReference>
<gene>
    <name evidence="4" type="primary">LOC111083167</name>
</gene>
<comment type="subcellular location">
    <subcellularLocation>
        <location evidence="1">Secreted</location>
    </subcellularLocation>
</comment>
<sequence>MQLCFSHPCWTSEYQTRWYLGPWGSCSVSCGSGIQLREVLCVNQLEKLVSYDHCDGPLPETQQQCIQPSCPEWILTNWTECSTTCGWGRQERFYYCHQNNKSVDFSMCGPSTPSEIKSCKMRSCIFHWRKGKWNKCSATCGHAVKKRKVICTDLHGKVTEDKMCMPKQKPRLTRKCRHIPPCPYIWKTGEWSLCNRSCNPGIQIRTAGCYQVNLYGWVDPKPLARLLDHNQTWCDENSRPKLIRSCNLGNCNDGVAWKPGPWQPCSVTCGTGMQKRRVPCYNLNGQKINRKYCHHSMRPMRRRKCYKKPCKLSIWKK</sequence>
<evidence type="ECO:0000256" key="1">
    <source>
        <dbReference type="ARBA" id="ARBA00004613"/>
    </source>
</evidence>
<protein>
    <submittedName>
        <fullName evidence="4">A disintegrin and metalloproteinase with thrombospondin motifs 20-like</fullName>
    </submittedName>
</protein>
<name>A0ABM1RUX7_LIMPO</name>
<dbReference type="Proteomes" id="UP000694941">
    <property type="component" value="Unplaced"/>
</dbReference>
<dbReference type="InterPro" id="IPR036383">
    <property type="entry name" value="TSP1_rpt_sf"/>
</dbReference>